<dbReference type="Gene3D" id="3.90.940.20">
    <property type="entry name" value="RPB5-like RNA polymerase subunit"/>
    <property type="match status" value="1"/>
</dbReference>
<evidence type="ECO:0000313" key="12">
    <source>
        <dbReference type="Proteomes" id="UP000887578"/>
    </source>
</evidence>
<organism evidence="12 13">
    <name type="scientific">Panagrolaimus davidi</name>
    <dbReference type="NCBI Taxonomy" id="227884"/>
    <lineage>
        <taxon>Eukaryota</taxon>
        <taxon>Metazoa</taxon>
        <taxon>Ecdysozoa</taxon>
        <taxon>Nematoda</taxon>
        <taxon>Chromadorea</taxon>
        <taxon>Rhabditida</taxon>
        <taxon>Tylenchina</taxon>
        <taxon>Panagrolaimomorpha</taxon>
        <taxon>Panagrolaimoidea</taxon>
        <taxon>Panagrolaimidae</taxon>
        <taxon>Panagrolaimus</taxon>
    </lineage>
</organism>
<dbReference type="GO" id="GO:0003677">
    <property type="term" value="F:DNA binding"/>
    <property type="evidence" value="ECO:0007669"/>
    <property type="project" value="InterPro"/>
</dbReference>
<dbReference type="InterPro" id="IPR036710">
    <property type="entry name" value="RNA_pol_Rpb5_N_sf"/>
</dbReference>
<dbReference type="InterPro" id="IPR000783">
    <property type="entry name" value="RNA_pol_subH/Rpb5_C"/>
</dbReference>
<evidence type="ECO:0000256" key="6">
    <source>
        <dbReference type="ARBA" id="ARBA00025765"/>
    </source>
</evidence>
<dbReference type="PANTHER" id="PTHR10535">
    <property type="entry name" value="DNA-DIRECTED RNA POLYMERASES I, II, AND III SUBUNIT RPABC1"/>
    <property type="match status" value="1"/>
</dbReference>
<name>A0A914PW63_9BILA</name>
<dbReference type="Gene3D" id="3.40.1340.10">
    <property type="entry name" value="RNA polymerase, Rpb5, N-terminal domain"/>
    <property type="match status" value="1"/>
</dbReference>
<comment type="subcellular location">
    <subcellularLocation>
        <location evidence="1">Nucleus</location>
    </subcellularLocation>
</comment>
<dbReference type="InterPro" id="IPR005571">
    <property type="entry name" value="RNA_pol_Rpb5_N"/>
</dbReference>
<evidence type="ECO:0000256" key="5">
    <source>
        <dbReference type="ARBA" id="ARBA00023242"/>
    </source>
</evidence>
<dbReference type="InterPro" id="IPR035913">
    <property type="entry name" value="RPB5-like_sf"/>
</dbReference>
<comment type="function">
    <text evidence="8">DNA-dependent RNA polymerase catalyzes the transcription of DNA into RNA using the four ribonucleoside triphosphates as substrates. Common component of RNA polymerases I, II and III which synthesize ribosomal RNA precursors, mRNA precursors and many functional non-coding RNAs, and small RNAs, such as 5S rRNA and tRNAs, respectively. Pol II is the central component of the basal RNA polymerase II transcription machinery. Pols are composed of mobile elements that move relative to each other. In Pol II, RPB5 is part of the lower jaw surrounding the central large cleft and thought to grab the incoming DNA template. Seems to be the major component in this process.</text>
</comment>
<dbReference type="AlphaFoldDB" id="A0A914PW63"/>
<evidence type="ECO:0000256" key="7">
    <source>
        <dbReference type="ARBA" id="ARBA00032836"/>
    </source>
</evidence>
<keyword evidence="12" id="KW-1185">Reference proteome</keyword>
<dbReference type="FunFam" id="3.90.940.20:FF:000001">
    <property type="entry name" value="DNA-directed RNA polymerases I, II, and III subunit RPABC1"/>
    <property type="match status" value="1"/>
</dbReference>
<protein>
    <recommendedName>
        <fullName evidence="2">DNA-directed RNA polymerases I, II, and III subunit RPABC1</fullName>
    </recommendedName>
    <alternativeName>
        <fullName evidence="7">RPB5 homolog</fullName>
    </alternativeName>
</protein>
<dbReference type="PIRSF" id="PIRSF000747">
    <property type="entry name" value="RPB5"/>
    <property type="match status" value="1"/>
</dbReference>
<dbReference type="Proteomes" id="UP000887578">
    <property type="component" value="Unplaced"/>
</dbReference>
<dbReference type="Pfam" id="PF01191">
    <property type="entry name" value="RNA_pol_Rpb5_C"/>
    <property type="match status" value="1"/>
</dbReference>
<sequence>MADDENEIYRLWRIRKTVMQMCHDRKYLVTQEELDLDIEGFKTQFGDKPSERRPARSDLILLAAHTEDPTDQLLVFFPDEPKIGIKTIKTICTQMQEQKITRSIVVVQVGMTPSAKTAIHDMAPKYQIEQFLEAELMVNITEHELVPSHIVMTNEEKAELLARYKLKDNQLPRIQVNDPIARYYGLRRGQVVKIVRPSETAGRYITYRMAV</sequence>
<dbReference type="HAMAP" id="MF_00025">
    <property type="entry name" value="RNApol_Rpo5_RPB5"/>
    <property type="match status" value="1"/>
</dbReference>
<dbReference type="GO" id="GO:0006366">
    <property type="term" value="P:transcription by RNA polymerase II"/>
    <property type="evidence" value="ECO:0007669"/>
    <property type="project" value="TreeGrafter"/>
</dbReference>
<evidence type="ECO:0000256" key="8">
    <source>
        <dbReference type="ARBA" id="ARBA00060082"/>
    </source>
</evidence>
<evidence type="ECO:0000256" key="9">
    <source>
        <dbReference type="ARBA" id="ARBA00064429"/>
    </source>
</evidence>
<dbReference type="GO" id="GO:0003899">
    <property type="term" value="F:DNA-directed RNA polymerase activity"/>
    <property type="evidence" value="ECO:0007669"/>
    <property type="project" value="InterPro"/>
</dbReference>
<feature type="domain" description="RNA polymerase Rpb5 N-terminal" evidence="11">
    <location>
        <begin position="5"/>
        <end position="95"/>
    </location>
</feature>
<dbReference type="NCBIfam" id="NF007129">
    <property type="entry name" value="PRK09570.1"/>
    <property type="match status" value="1"/>
</dbReference>
<dbReference type="FunFam" id="3.40.1340.10:FF:000001">
    <property type="entry name" value="DNA-directed RNA polymerases I, II, and III subunit RPABC1"/>
    <property type="match status" value="1"/>
</dbReference>
<dbReference type="GO" id="GO:0005665">
    <property type="term" value="C:RNA polymerase II, core complex"/>
    <property type="evidence" value="ECO:0007669"/>
    <property type="project" value="TreeGrafter"/>
</dbReference>
<evidence type="ECO:0000256" key="1">
    <source>
        <dbReference type="ARBA" id="ARBA00004123"/>
    </source>
</evidence>
<keyword evidence="4" id="KW-0804">Transcription</keyword>
<comment type="subunit">
    <text evidence="9">Component of the RNA polymerase I (Pol I), RNA polymerase II (Pol II) and RNA polymerase III (Pol III) complexes consisting of at least 13, 12 and 17 subunits, respectively. In RNA Pol II, this subunit is present in 2-fold molar excess over the other subunits.</text>
</comment>
<evidence type="ECO:0000256" key="3">
    <source>
        <dbReference type="ARBA" id="ARBA00022478"/>
    </source>
</evidence>
<dbReference type="PANTHER" id="PTHR10535:SF0">
    <property type="entry name" value="DNA-DIRECTED RNA POLYMERASES I, II, AND III SUBUNIT RPABC1"/>
    <property type="match status" value="1"/>
</dbReference>
<dbReference type="GO" id="GO:0005736">
    <property type="term" value="C:RNA polymerase I complex"/>
    <property type="evidence" value="ECO:0007669"/>
    <property type="project" value="TreeGrafter"/>
</dbReference>
<dbReference type="GO" id="GO:0006362">
    <property type="term" value="P:transcription elongation by RNA polymerase I"/>
    <property type="evidence" value="ECO:0007669"/>
    <property type="project" value="TreeGrafter"/>
</dbReference>
<proteinExistence type="inferred from homology"/>
<dbReference type="InterPro" id="IPR014381">
    <property type="entry name" value="Arch_Rpo5/euc_Rpb5"/>
</dbReference>
<evidence type="ECO:0000256" key="2">
    <source>
        <dbReference type="ARBA" id="ARBA00020809"/>
    </source>
</evidence>
<dbReference type="Pfam" id="PF03871">
    <property type="entry name" value="RNA_pol_Rpb5_N"/>
    <property type="match status" value="1"/>
</dbReference>
<comment type="similarity">
    <text evidence="6">Belongs to the archaeal Rpo5/eukaryotic RPB5 RNA polymerase subunit family.</text>
</comment>
<dbReference type="SUPFAM" id="SSF53036">
    <property type="entry name" value="Eukaryotic RPB5 N-terminal domain"/>
    <property type="match status" value="1"/>
</dbReference>
<keyword evidence="3" id="KW-0240">DNA-directed RNA polymerase</keyword>
<evidence type="ECO:0000256" key="4">
    <source>
        <dbReference type="ARBA" id="ARBA00023163"/>
    </source>
</evidence>
<evidence type="ECO:0000259" key="11">
    <source>
        <dbReference type="Pfam" id="PF03871"/>
    </source>
</evidence>
<dbReference type="SUPFAM" id="SSF55287">
    <property type="entry name" value="RPB5-like RNA polymerase subunit"/>
    <property type="match status" value="1"/>
</dbReference>
<accession>A0A914PW63</accession>
<dbReference type="GO" id="GO:0005666">
    <property type="term" value="C:RNA polymerase III complex"/>
    <property type="evidence" value="ECO:0007669"/>
    <property type="project" value="TreeGrafter"/>
</dbReference>
<feature type="domain" description="RNA polymerase subunit H/Rpb5 C-terminal" evidence="10">
    <location>
        <begin position="138"/>
        <end position="209"/>
    </location>
</feature>
<reference evidence="13" key="1">
    <citation type="submission" date="2022-11" db="UniProtKB">
        <authorList>
            <consortium name="WormBaseParasite"/>
        </authorList>
    </citation>
    <scope>IDENTIFICATION</scope>
</reference>
<keyword evidence="5" id="KW-0539">Nucleus</keyword>
<evidence type="ECO:0000259" key="10">
    <source>
        <dbReference type="Pfam" id="PF01191"/>
    </source>
</evidence>
<dbReference type="WBParaSite" id="PDA_v2.g23022.t1">
    <property type="protein sequence ID" value="PDA_v2.g23022.t1"/>
    <property type="gene ID" value="PDA_v2.g23022"/>
</dbReference>
<dbReference type="GO" id="GO:0042797">
    <property type="term" value="P:tRNA transcription by RNA polymerase III"/>
    <property type="evidence" value="ECO:0007669"/>
    <property type="project" value="TreeGrafter"/>
</dbReference>
<evidence type="ECO:0000313" key="13">
    <source>
        <dbReference type="WBParaSite" id="PDA_v2.g23022.t1"/>
    </source>
</evidence>